<protein>
    <submittedName>
        <fullName evidence="2">Uncharacterized protein</fullName>
    </submittedName>
</protein>
<name>A0A225WG83_9STRA</name>
<comment type="caution">
    <text evidence="2">The sequence shown here is derived from an EMBL/GenBank/DDBJ whole genome shotgun (WGS) entry which is preliminary data.</text>
</comment>
<feature type="compositionally biased region" description="Basic and acidic residues" evidence="1">
    <location>
        <begin position="231"/>
        <end position="247"/>
    </location>
</feature>
<organism evidence="2 3">
    <name type="scientific">Phytophthora megakarya</name>
    <dbReference type="NCBI Taxonomy" id="4795"/>
    <lineage>
        <taxon>Eukaryota</taxon>
        <taxon>Sar</taxon>
        <taxon>Stramenopiles</taxon>
        <taxon>Oomycota</taxon>
        <taxon>Peronosporomycetes</taxon>
        <taxon>Peronosporales</taxon>
        <taxon>Peronosporaceae</taxon>
        <taxon>Phytophthora</taxon>
    </lineage>
</organism>
<evidence type="ECO:0000313" key="2">
    <source>
        <dbReference type="EMBL" id="OWZ16532.1"/>
    </source>
</evidence>
<dbReference type="Proteomes" id="UP000198211">
    <property type="component" value="Unassembled WGS sequence"/>
</dbReference>
<feature type="region of interest" description="Disordered" evidence="1">
    <location>
        <begin position="215"/>
        <end position="247"/>
    </location>
</feature>
<feature type="region of interest" description="Disordered" evidence="1">
    <location>
        <begin position="136"/>
        <end position="176"/>
    </location>
</feature>
<proteinExistence type="predicted"/>
<evidence type="ECO:0000256" key="1">
    <source>
        <dbReference type="SAM" id="MobiDB-lite"/>
    </source>
</evidence>
<reference evidence="3" key="1">
    <citation type="submission" date="2017-03" db="EMBL/GenBank/DDBJ databases">
        <title>Phytopthora megakarya and P. palmivora, two closely related causual agents of cacao black pod achieved similar genome size and gene model numbers by different mechanisms.</title>
        <authorList>
            <person name="Ali S."/>
            <person name="Shao J."/>
            <person name="Larry D.J."/>
            <person name="Kronmiller B."/>
            <person name="Shen D."/>
            <person name="Strem M.D."/>
            <person name="Melnick R.L."/>
            <person name="Guiltinan M.J."/>
            <person name="Tyler B.M."/>
            <person name="Meinhardt L.W."/>
            <person name="Bailey B.A."/>
        </authorList>
    </citation>
    <scope>NUCLEOTIDE SEQUENCE [LARGE SCALE GENOMIC DNA]</scope>
    <source>
        <strain evidence="3">zdho120</strain>
    </source>
</reference>
<dbReference type="AlphaFoldDB" id="A0A225WG83"/>
<gene>
    <name evidence="2" type="ORF">PHMEG_0009663</name>
</gene>
<dbReference type="EMBL" id="NBNE01000915">
    <property type="protein sequence ID" value="OWZ16532.1"/>
    <property type="molecule type" value="Genomic_DNA"/>
</dbReference>
<evidence type="ECO:0000313" key="3">
    <source>
        <dbReference type="Proteomes" id="UP000198211"/>
    </source>
</evidence>
<keyword evidence="3" id="KW-1185">Reference proteome</keyword>
<accession>A0A225WG83</accession>
<sequence>MLDLRRFSRWICEELVLPAECTRNKWSDLLRSFQIQYYGIGVSVARQYYHTRHRSDPVSRHWITCIGSKTILPYATQIRKTILPYATQIRSGESPLDYLYRLHVAGLRARLKIKDGSAKERREHVDHYIETFDDQDLAGRRSSRSGSRKEFSKKAAFGSSKYRQKPTNTAPSAPAKLVRTIQIQANDSGSSSESDGLGGSDSDIDSHRRIFLASNEDVTWKGKSQQNPEPRLPDRDHGHQDHNSKIHADGFNWDRCSHCESRKHRIFVAGSVLHARSVAREDIPRIADFSCVVDMENCMTWENVRWKSSIKEIRQWLLPTKHMGMLPEAAEKMLN</sequence>